<dbReference type="InterPro" id="IPR039670">
    <property type="entry name" value="NPC2-like"/>
</dbReference>
<proteinExistence type="predicted"/>
<dbReference type="InterPro" id="IPR014756">
    <property type="entry name" value="Ig_E-set"/>
</dbReference>
<reference evidence="1" key="1">
    <citation type="journal article" date="2019" name="Science">
        <title>Mutation of a bHLH transcription factor allowed almond domestication.</title>
        <authorList>
            <person name="Sanchez-Perez R."/>
            <person name="Pavan S."/>
            <person name="Mazzeo R."/>
            <person name="Moldovan C."/>
            <person name="Aiese Cigliano R."/>
            <person name="Del Cueto J."/>
            <person name="Ricciardi F."/>
            <person name="Lotti C."/>
            <person name="Ricciardi L."/>
            <person name="Dicenta F."/>
            <person name="Lopez-Marques R.L."/>
            <person name="Lindberg Moller B."/>
        </authorList>
    </citation>
    <scope>NUCLEOTIDE SEQUENCE</scope>
</reference>
<accession>A0A4Y1RM23</accession>
<evidence type="ECO:0000313" key="1">
    <source>
        <dbReference type="EMBL" id="BBH05351.1"/>
    </source>
</evidence>
<dbReference type="EMBL" id="AP019302">
    <property type="protein sequence ID" value="BBH05351.1"/>
    <property type="molecule type" value="Genomic_DNA"/>
</dbReference>
<dbReference type="PANTHER" id="PTHR11306:SF64">
    <property type="entry name" value="LEGUMINOSIN GROUP578 SECRETED PEPTIDE"/>
    <property type="match status" value="1"/>
</dbReference>
<protein>
    <submittedName>
        <fullName evidence="1">MD-2-related lipid recognition domain-containing protein / ML domain-containing protein</fullName>
    </submittedName>
</protein>
<name>A0A4Y1RM23_PRUDU</name>
<dbReference type="SUPFAM" id="SSF81296">
    <property type="entry name" value="E set domains"/>
    <property type="match status" value="1"/>
</dbReference>
<dbReference type="GO" id="GO:0032934">
    <property type="term" value="F:sterol binding"/>
    <property type="evidence" value="ECO:0007669"/>
    <property type="project" value="InterPro"/>
</dbReference>
<sequence>MSQTDEYAVKVQGVEILPDPVVRGKPATFNISASTGQAISSGKVGSYNLKMTIKDDHNQKLSCISFNFKIVFGSLVSAS</sequence>
<organism evidence="1">
    <name type="scientific">Prunus dulcis</name>
    <name type="common">Almond</name>
    <name type="synonym">Amygdalus dulcis</name>
    <dbReference type="NCBI Taxonomy" id="3755"/>
    <lineage>
        <taxon>Eukaryota</taxon>
        <taxon>Viridiplantae</taxon>
        <taxon>Streptophyta</taxon>
        <taxon>Embryophyta</taxon>
        <taxon>Tracheophyta</taxon>
        <taxon>Spermatophyta</taxon>
        <taxon>Magnoliopsida</taxon>
        <taxon>eudicotyledons</taxon>
        <taxon>Gunneridae</taxon>
        <taxon>Pentapetalae</taxon>
        <taxon>rosids</taxon>
        <taxon>fabids</taxon>
        <taxon>Rosales</taxon>
        <taxon>Rosaceae</taxon>
        <taxon>Amygdaloideae</taxon>
        <taxon>Amygdaleae</taxon>
        <taxon>Prunus</taxon>
    </lineage>
</organism>
<gene>
    <name evidence="1" type="ORF">Prudu_016716</name>
</gene>
<dbReference type="AlphaFoldDB" id="A0A4Y1RM23"/>
<dbReference type="GO" id="GO:0015918">
    <property type="term" value="P:sterol transport"/>
    <property type="evidence" value="ECO:0007669"/>
    <property type="project" value="InterPro"/>
</dbReference>
<dbReference type="PANTHER" id="PTHR11306">
    <property type="entry name" value="NIEMANN PICK TYPE C2 PROTEIN NPC2-RELATED"/>
    <property type="match status" value="1"/>
</dbReference>